<comment type="cofactor">
    <cofactor evidence="1">
        <name>heme</name>
        <dbReference type="ChEBI" id="CHEBI:30413"/>
    </cofactor>
</comment>
<dbReference type="CDD" id="cd11065">
    <property type="entry name" value="CYP64-like"/>
    <property type="match status" value="1"/>
</dbReference>
<evidence type="ECO:0000256" key="7">
    <source>
        <dbReference type="ARBA" id="ARBA00023004"/>
    </source>
</evidence>
<dbReference type="InterPro" id="IPR036396">
    <property type="entry name" value="Cyt_P450_sf"/>
</dbReference>
<dbReference type="Gene3D" id="1.10.630.10">
    <property type="entry name" value="Cytochrome P450"/>
    <property type="match status" value="1"/>
</dbReference>
<evidence type="ECO:0000256" key="2">
    <source>
        <dbReference type="ARBA" id="ARBA00005179"/>
    </source>
</evidence>
<evidence type="ECO:0000256" key="8">
    <source>
        <dbReference type="ARBA" id="ARBA00023033"/>
    </source>
</evidence>
<feature type="chain" id="PRO_5045318782" description="Cytochrome P450" evidence="10">
    <location>
        <begin position="20"/>
        <end position="510"/>
    </location>
</feature>
<evidence type="ECO:0000256" key="1">
    <source>
        <dbReference type="ARBA" id="ARBA00001971"/>
    </source>
</evidence>
<dbReference type="Pfam" id="PF00067">
    <property type="entry name" value="p450"/>
    <property type="match status" value="1"/>
</dbReference>
<organism evidence="11 12">
    <name type="scientific">Marasmiellus scandens</name>
    <dbReference type="NCBI Taxonomy" id="2682957"/>
    <lineage>
        <taxon>Eukaryota</taxon>
        <taxon>Fungi</taxon>
        <taxon>Dikarya</taxon>
        <taxon>Basidiomycota</taxon>
        <taxon>Agaricomycotina</taxon>
        <taxon>Agaricomycetes</taxon>
        <taxon>Agaricomycetidae</taxon>
        <taxon>Agaricales</taxon>
        <taxon>Marasmiineae</taxon>
        <taxon>Omphalotaceae</taxon>
        <taxon>Marasmiellus</taxon>
    </lineage>
</organism>
<name>A0ABR1JTN2_9AGAR</name>
<evidence type="ECO:0008006" key="13">
    <source>
        <dbReference type="Google" id="ProtNLM"/>
    </source>
</evidence>
<dbReference type="PROSITE" id="PS00086">
    <property type="entry name" value="CYTOCHROME_P450"/>
    <property type="match status" value="1"/>
</dbReference>
<reference evidence="11 12" key="1">
    <citation type="submission" date="2024-01" db="EMBL/GenBank/DDBJ databases">
        <title>A draft genome for the cacao thread blight pathogen Marasmiellus scandens.</title>
        <authorList>
            <person name="Baruah I.K."/>
            <person name="Leung J."/>
            <person name="Bukari Y."/>
            <person name="Amoako-Attah I."/>
            <person name="Meinhardt L.W."/>
            <person name="Bailey B.A."/>
            <person name="Cohen S.P."/>
        </authorList>
    </citation>
    <scope>NUCLEOTIDE SEQUENCE [LARGE SCALE GENOMIC DNA]</scope>
    <source>
        <strain evidence="11 12">GH-19</strain>
    </source>
</reference>
<dbReference type="InterPro" id="IPR050364">
    <property type="entry name" value="Cytochrome_P450_fung"/>
</dbReference>
<comment type="caution">
    <text evidence="11">The sequence shown here is derived from an EMBL/GenBank/DDBJ whole genome shotgun (WGS) entry which is preliminary data.</text>
</comment>
<dbReference type="InterPro" id="IPR002401">
    <property type="entry name" value="Cyt_P450_E_grp-I"/>
</dbReference>
<keyword evidence="10" id="KW-0732">Signal</keyword>
<evidence type="ECO:0000256" key="5">
    <source>
        <dbReference type="ARBA" id="ARBA00022723"/>
    </source>
</evidence>
<evidence type="ECO:0000313" key="12">
    <source>
        <dbReference type="Proteomes" id="UP001498398"/>
    </source>
</evidence>
<gene>
    <name evidence="11" type="ORF">VKT23_005997</name>
</gene>
<sequence>MHALVPLALSAFLLTVVIISRRLRTKHNSNYPPGPPKLPFIGNVLDLDSKAPWKTYQRWGEQYGPLFSFSIFDRPVFVVNSFSICRDLFDKRSHVYSDRPELEMLNKMGWDYNLAFMRYHDKRRRKYRQLLHHGIGGPSLPAARATIVKNCDQLLLNLFREPADFLTHVTDYASSVILEHTFGFKDQRKNKTFIYDTVLPAIEGLSESAFFGAQALFAFPFLAHLPSWFPGVNFLKVAQEQSILISKIRQRPLDHIKRQKDMPHSAPSWALNLLEESTHSAGDSLMETDIMDVTATALTGGFHTTASALQTVLLAITMNPDVQAQAQEEIDRVVGHHRLPDFSDYGRLPYVTAICKEALRWHPPIPLAPHAVSETDHYMDYEIPKDITMVANIWAVTRDTSLFKDPDNFCPERFLTKDSSFDQELLESFVWGFGRRSCPGRLFAESVLWMAVARILAVYSISKYKTPSGLEVNVEENYVNRGLFIRPMPFQCSIAPRSEEALELISSLSD</sequence>
<dbReference type="Proteomes" id="UP001498398">
    <property type="component" value="Unassembled WGS sequence"/>
</dbReference>
<dbReference type="InterPro" id="IPR017972">
    <property type="entry name" value="Cyt_P450_CS"/>
</dbReference>
<keyword evidence="7 9" id="KW-0408">Iron</keyword>
<proteinExistence type="inferred from homology"/>
<dbReference type="PANTHER" id="PTHR46300:SF7">
    <property type="entry name" value="P450, PUTATIVE (EUROFUNG)-RELATED"/>
    <property type="match status" value="1"/>
</dbReference>
<evidence type="ECO:0000256" key="4">
    <source>
        <dbReference type="ARBA" id="ARBA00022617"/>
    </source>
</evidence>
<evidence type="ECO:0000256" key="3">
    <source>
        <dbReference type="ARBA" id="ARBA00010617"/>
    </source>
</evidence>
<dbReference type="PANTHER" id="PTHR46300">
    <property type="entry name" value="P450, PUTATIVE (EUROFUNG)-RELATED-RELATED"/>
    <property type="match status" value="1"/>
</dbReference>
<keyword evidence="5 9" id="KW-0479">Metal-binding</keyword>
<accession>A0ABR1JTN2</accession>
<protein>
    <recommendedName>
        <fullName evidence="13">Cytochrome P450</fullName>
    </recommendedName>
</protein>
<evidence type="ECO:0000256" key="6">
    <source>
        <dbReference type="ARBA" id="ARBA00023002"/>
    </source>
</evidence>
<comment type="pathway">
    <text evidence="2">Secondary metabolite biosynthesis.</text>
</comment>
<dbReference type="EMBL" id="JBANRG010000007">
    <property type="protein sequence ID" value="KAK7464790.1"/>
    <property type="molecule type" value="Genomic_DNA"/>
</dbReference>
<keyword evidence="12" id="KW-1185">Reference proteome</keyword>
<keyword evidence="4 9" id="KW-0349">Heme</keyword>
<feature type="signal peptide" evidence="10">
    <location>
        <begin position="1"/>
        <end position="19"/>
    </location>
</feature>
<evidence type="ECO:0000256" key="10">
    <source>
        <dbReference type="SAM" id="SignalP"/>
    </source>
</evidence>
<evidence type="ECO:0000313" key="11">
    <source>
        <dbReference type="EMBL" id="KAK7464790.1"/>
    </source>
</evidence>
<comment type="similarity">
    <text evidence="3 9">Belongs to the cytochrome P450 family.</text>
</comment>
<dbReference type="InterPro" id="IPR001128">
    <property type="entry name" value="Cyt_P450"/>
</dbReference>
<keyword evidence="6 9" id="KW-0560">Oxidoreductase</keyword>
<dbReference type="PRINTS" id="PR00463">
    <property type="entry name" value="EP450I"/>
</dbReference>
<evidence type="ECO:0000256" key="9">
    <source>
        <dbReference type="RuleBase" id="RU000461"/>
    </source>
</evidence>
<keyword evidence="8 9" id="KW-0503">Monooxygenase</keyword>
<dbReference type="PRINTS" id="PR00385">
    <property type="entry name" value="P450"/>
</dbReference>
<dbReference type="SUPFAM" id="SSF48264">
    <property type="entry name" value="Cytochrome P450"/>
    <property type="match status" value="1"/>
</dbReference>